<keyword evidence="2" id="KW-1185">Reference proteome</keyword>
<dbReference type="EMBL" id="CAJVQB010007905">
    <property type="protein sequence ID" value="CAG8711067.1"/>
    <property type="molecule type" value="Genomic_DNA"/>
</dbReference>
<organism evidence="1 2">
    <name type="scientific">Gigaspora margarita</name>
    <dbReference type="NCBI Taxonomy" id="4874"/>
    <lineage>
        <taxon>Eukaryota</taxon>
        <taxon>Fungi</taxon>
        <taxon>Fungi incertae sedis</taxon>
        <taxon>Mucoromycota</taxon>
        <taxon>Glomeromycotina</taxon>
        <taxon>Glomeromycetes</taxon>
        <taxon>Diversisporales</taxon>
        <taxon>Gigasporaceae</taxon>
        <taxon>Gigaspora</taxon>
    </lineage>
</organism>
<evidence type="ECO:0000313" key="1">
    <source>
        <dbReference type="EMBL" id="CAG8711067.1"/>
    </source>
</evidence>
<accession>A0ABN7V2G8</accession>
<evidence type="ECO:0000313" key="2">
    <source>
        <dbReference type="Proteomes" id="UP000789901"/>
    </source>
</evidence>
<name>A0ABN7V2G8_GIGMA</name>
<proteinExistence type="predicted"/>
<comment type="caution">
    <text evidence="1">The sequence shown here is derived from an EMBL/GenBank/DDBJ whole genome shotgun (WGS) entry which is preliminary data.</text>
</comment>
<gene>
    <name evidence="1" type="ORF">GMARGA_LOCUS12755</name>
</gene>
<dbReference type="Proteomes" id="UP000789901">
    <property type="component" value="Unassembled WGS sequence"/>
</dbReference>
<sequence>MVNKTGNKSNKKIRLRSISKTEKEWFDLMKSKENEPNNPEPQVYHFLDLDIEVPWPVPFPKNKKHHEFAEIKFKNYEVGMTKERAQEILNAIDNGEFLIRVKFIRNNSVYEDKSQTKIAFKIIDKYEPICKSKKASRKYIRGGPNVIVTKKMKPGFWIGIDEKFLVSEVSEQSEVEKLDSNAVVYGLYRIQKPDINRLLSMKDGALNCVAE</sequence>
<reference evidence="1 2" key="1">
    <citation type="submission" date="2021-06" db="EMBL/GenBank/DDBJ databases">
        <authorList>
            <person name="Kallberg Y."/>
            <person name="Tangrot J."/>
            <person name="Rosling A."/>
        </authorList>
    </citation>
    <scope>NUCLEOTIDE SEQUENCE [LARGE SCALE GENOMIC DNA]</scope>
    <source>
        <strain evidence="1 2">120-4 pot B 10/14</strain>
    </source>
</reference>
<protein>
    <submittedName>
        <fullName evidence="1">20535_t:CDS:1</fullName>
    </submittedName>
</protein>